<name>A0A1H1I3M8_9ACTN</name>
<feature type="transmembrane region" description="Helical" evidence="6">
    <location>
        <begin position="106"/>
        <end position="125"/>
    </location>
</feature>
<evidence type="ECO:0000256" key="2">
    <source>
        <dbReference type="ARBA" id="ARBA00022692"/>
    </source>
</evidence>
<sequence length="196" mass="20988">MAGMPHHPGPMQPPRPVPYEGLRIGNQEREQVIEHVKTAFEQGRLDKIEFDERVDRVMKARTHADLIPIMEELYGPASAHFAPAPPQPAGGLVSSNERLGAGAAHLLPLLGFPILGPLIVMLASGKTAPFARSHAVEALNFQLTVLGASIVLSITLVGLVLLPMVLIAALVLGIVAGVKGIEGKPYRYPLTVRLVK</sequence>
<dbReference type="Pfam" id="PF09685">
    <property type="entry name" value="MamF_MmsF"/>
    <property type="match status" value="1"/>
</dbReference>
<dbReference type="STRING" id="35622.SAMN04489764_5146"/>
<dbReference type="Proteomes" id="UP000217103">
    <property type="component" value="Unassembled WGS sequence"/>
</dbReference>
<evidence type="ECO:0000256" key="1">
    <source>
        <dbReference type="ARBA" id="ARBA00004141"/>
    </source>
</evidence>
<dbReference type="Pfam" id="PF08044">
    <property type="entry name" value="DUF1707"/>
    <property type="match status" value="1"/>
</dbReference>
<evidence type="ECO:0000256" key="4">
    <source>
        <dbReference type="ARBA" id="ARBA00023136"/>
    </source>
</evidence>
<evidence type="ECO:0000256" key="6">
    <source>
        <dbReference type="SAM" id="Phobius"/>
    </source>
</evidence>
<keyword evidence="3 6" id="KW-1133">Transmembrane helix</keyword>
<feature type="compositionally biased region" description="Pro residues" evidence="5">
    <location>
        <begin position="7"/>
        <end position="17"/>
    </location>
</feature>
<comment type="subcellular location">
    <subcellularLocation>
        <location evidence="1">Membrane</location>
        <topology evidence="1">Multi-pass membrane protein</topology>
    </subcellularLocation>
</comment>
<evidence type="ECO:0000256" key="5">
    <source>
        <dbReference type="SAM" id="MobiDB-lite"/>
    </source>
</evidence>
<evidence type="ECO:0000313" key="8">
    <source>
        <dbReference type="EMBL" id="SDR32242.1"/>
    </source>
</evidence>
<dbReference type="InterPro" id="IPR012551">
    <property type="entry name" value="DUF1707_SHOCT-like"/>
</dbReference>
<keyword evidence="4 6" id="KW-0472">Membrane</keyword>
<protein>
    <submittedName>
        <fullName evidence="8">Uncharacterized conserved protein, Tic20 family</fullName>
    </submittedName>
</protein>
<feature type="region of interest" description="Disordered" evidence="5">
    <location>
        <begin position="1"/>
        <end position="21"/>
    </location>
</feature>
<dbReference type="AlphaFoldDB" id="A0A1H1I3M8"/>
<accession>A0A1H1I3M8</accession>
<dbReference type="RefSeq" id="WP_242659558.1">
    <property type="nucleotide sequence ID" value="NZ_FNKK01000002.1"/>
</dbReference>
<feature type="domain" description="DUF1707" evidence="7">
    <location>
        <begin position="22"/>
        <end position="73"/>
    </location>
</feature>
<dbReference type="EMBL" id="FNKK01000002">
    <property type="protein sequence ID" value="SDR32242.1"/>
    <property type="molecule type" value="Genomic_DNA"/>
</dbReference>
<dbReference type="InterPro" id="IPR019109">
    <property type="entry name" value="MamF_MmsF"/>
</dbReference>
<evidence type="ECO:0000313" key="9">
    <source>
        <dbReference type="Proteomes" id="UP000217103"/>
    </source>
</evidence>
<keyword evidence="9" id="KW-1185">Reference proteome</keyword>
<evidence type="ECO:0000256" key="3">
    <source>
        <dbReference type="ARBA" id="ARBA00022989"/>
    </source>
</evidence>
<reference evidence="8 9" key="1">
    <citation type="submission" date="2016-10" db="EMBL/GenBank/DDBJ databases">
        <authorList>
            <person name="de Groot N.N."/>
        </authorList>
    </citation>
    <scope>NUCLEOTIDE SEQUENCE [LARGE SCALE GENOMIC DNA]</scope>
    <source>
        <strain evidence="8 9">DSM 43794</strain>
    </source>
</reference>
<organism evidence="8 9">
    <name type="scientific">Thermostaphylospora chromogena</name>
    <dbReference type="NCBI Taxonomy" id="35622"/>
    <lineage>
        <taxon>Bacteria</taxon>
        <taxon>Bacillati</taxon>
        <taxon>Actinomycetota</taxon>
        <taxon>Actinomycetes</taxon>
        <taxon>Streptosporangiales</taxon>
        <taxon>Thermomonosporaceae</taxon>
        <taxon>Thermostaphylospora</taxon>
    </lineage>
</organism>
<proteinExistence type="predicted"/>
<feature type="transmembrane region" description="Helical" evidence="6">
    <location>
        <begin position="145"/>
        <end position="178"/>
    </location>
</feature>
<evidence type="ECO:0000259" key="7">
    <source>
        <dbReference type="Pfam" id="PF08044"/>
    </source>
</evidence>
<gene>
    <name evidence="8" type="ORF">SAMN04489764_5146</name>
</gene>
<keyword evidence="2 6" id="KW-0812">Transmembrane</keyword>